<feature type="transmembrane region" description="Helical" evidence="1">
    <location>
        <begin position="122"/>
        <end position="141"/>
    </location>
</feature>
<gene>
    <name evidence="2" type="ORF">CAPTEDRAFT_195104</name>
</gene>
<dbReference type="Proteomes" id="UP000014760">
    <property type="component" value="Unassembled WGS sequence"/>
</dbReference>
<evidence type="ECO:0000313" key="3">
    <source>
        <dbReference type="EnsemblMetazoa" id="CapteP195104"/>
    </source>
</evidence>
<reference evidence="4" key="1">
    <citation type="submission" date="2012-12" db="EMBL/GenBank/DDBJ databases">
        <authorList>
            <person name="Hellsten U."/>
            <person name="Grimwood J."/>
            <person name="Chapman J.A."/>
            <person name="Shapiro H."/>
            <person name="Aerts A."/>
            <person name="Otillar R.P."/>
            <person name="Terry A.Y."/>
            <person name="Boore J.L."/>
            <person name="Simakov O."/>
            <person name="Marletaz F."/>
            <person name="Cho S.-J."/>
            <person name="Edsinger-Gonzales E."/>
            <person name="Havlak P."/>
            <person name="Kuo D.-H."/>
            <person name="Larsson T."/>
            <person name="Lv J."/>
            <person name="Arendt D."/>
            <person name="Savage R."/>
            <person name="Osoegawa K."/>
            <person name="de Jong P."/>
            <person name="Lindberg D.R."/>
            <person name="Seaver E.C."/>
            <person name="Weisblat D.A."/>
            <person name="Putnam N.H."/>
            <person name="Grigoriev I.V."/>
            <person name="Rokhsar D.S."/>
        </authorList>
    </citation>
    <scope>NUCLEOTIDE SEQUENCE</scope>
    <source>
        <strain evidence="4">I ESC-2004</strain>
    </source>
</reference>
<evidence type="ECO:0000313" key="4">
    <source>
        <dbReference type="Proteomes" id="UP000014760"/>
    </source>
</evidence>
<accession>R7UQC6</accession>
<name>R7UQC6_CAPTE</name>
<keyword evidence="1" id="KW-0472">Membrane</keyword>
<dbReference type="HOGENOM" id="CLU_1653777_0_0_1"/>
<feature type="transmembrane region" description="Helical" evidence="1">
    <location>
        <begin position="79"/>
        <end position="102"/>
    </location>
</feature>
<dbReference type="AlphaFoldDB" id="R7UQC6"/>
<organism evidence="2">
    <name type="scientific">Capitella teleta</name>
    <name type="common">Polychaete worm</name>
    <dbReference type="NCBI Taxonomy" id="283909"/>
    <lineage>
        <taxon>Eukaryota</taxon>
        <taxon>Metazoa</taxon>
        <taxon>Spiralia</taxon>
        <taxon>Lophotrochozoa</taxon>
        <taxon>Annelida</taxon>
        <taxon>Polychaeta</taxon>
        <taxon>Sedentaria</taxon>
        <taxon>Scolecida</taxon>
        <taxon>Capitellidae</taxon>
        <taxon>Capitella</taxon>
    </lineage>
</organism>
<sequence>MTNDAARQGRGFLFQRPVLFPCVAYKQARTLRPGCGSNTALAKAAFTYSASNEQNLTVQTMLGVTGIARDFCSHGNRRVVGVFLLATIVVWAIVTMVTLAVLKHRSGHGKTSLSTVAIVGGVNWTVVSVFMLGVMLMTYFCHIRVTPAEVKDVEKLVTDT</sequence>
<reference evidence="2 4" key="2">
    <citation type="journal article" date="2013" name="Nature">
        <title>Insights into bilaterian evolution from three spiralian genomes.</title>
        <authorList>
            <person name="Simakov O."/>
            <person name="Marletaz F."/>
            <person name="Cho S.J."/>
            <person name="Edsinger-Gonzales E."/>
            <person name="Havlak P."/>
            <person name="Hellsten U."/>
            <person name="Kuo D.H."/>
            <person name="Larsson T."/>
            <person name="Lv J."/>
            <person name="Arendt D."/>
            <person name="Savage R."/>
            <person name="Osoegawa K."/>
            <person name="de Jong P."/>
            <person name="Grimwood J."/>
            <person name="Chapman J.A."/>
            <person name="Shapiro H."/>
            <person name="Aerts A."/>
            <person name="Otillar R.P."/>
            <person name="Terry A.Y."/>
            <person name="Boore J.L."/>
            <person name="Grigoriev I.V."/>
            <person name="Lindberg D.R."/>
            <person name="Seaver E.C."/>
            <person name="Weisblat D.A."/>
            <person name="Putnam N.H."/>
            <person name="Rokhsar D.S."/>
        </authorList>
    </citation>
    <scope>NUCLEOTIDE SEQUENCE</scope>
    <source>
        <strain evidence="2 4">I ESC-2004</strain>
    </source>
</reference>
<dbReference type="EMBL" id="AMQN01006788">
    <property type="status" value="NOT_ANNOTATED_CDS"/>
    <property type="molecule type" value="Genomic_DNA"/>
</dbReference>
<keyword evidence="4" id="KW-1185">Reference proteome</keyword>
<keyword evidence="1" id="KW-1133">Transmembrane helix</keyword>
<dbReference type="EnsemblMetazoa" id="CapteT195104">
    <property type="protein sequence ID" value="CapteP195104"/>
    <property type="gene ID" value="CapteG195104"/>
</dbReference>
<evidence type="ECO:0000313" key="2">
    <source>
        <dbReference type="EMBL" id="ELU08318.1"/>
    </source>
</evidence>
<dbReference type="EMBL" id="KB299138">
    <property type="protein sequence ID" value="ELU08318.1"/>
    <property type="molecule type" value="Genomic_DNA"/>
</dbReference>
<evidence type="ECO:0000256" key="1">
    <source>
        <dbReference type="SAM" id="Phobius"/>
    </source>
</evidence>
<reference evidence="3" key="3">
    <citation type="submission" date="2015-06" db="UniProtKB">
        <authorList>
            <consortium name="EnsemblMetazoa"/>
        </authorList>
    </citation>
    <scope>IDENTIFICATION</scope>
</reference>
<protein>
    <submittedName>
        <fullName evidence="2 3">Uncharacterized protein</fullName>
    </submittedName>
</protein>
<proteinExistence type="predicted"/>
<keyword evidence="1" id="KW-0812">Transmembrane</keyword>